<gene>
    <name evidence="7" type="ORF">MERR_LOCUS16451</name>
</gene>
<dbReference type="GO" id="GO:0046872">
    <property type="term" value="F:metal ion binding"/>
    <property type="evidence" value="ECO:0007669"/>
    <property type="project" value="UniProtKB-KW"/>
</dbReference>
<feature type="region of interest" description="Disordered" evidence="5">
    <location>
        <begin position="724"/>
        <end position="798"/>
    </location>
</feature>
<evidence type="ECO:0000313" key="8">
    <source>
        <dbReference type="Proteomes" id="UP000467841"/>
    </source>
</evidence>
<dbReference type="PANTHER" id="PTHR42648">
    <property type="entry name" value="TRANSPOSASE, PUTATIVE-RELATED"/>
    <property type="match status" value="1"/>
</dbReference>
<dbReference type="SUPFAM" id="SSF56672">
    <property type="entry name" value="DNA/RNA polymerases"/>
    <property type="match status" value="1"/>
</dbReference>
<dbReference type="InterPro" id="IPR012337">
    <property type="entry name" value="RNaseH-like_sf"/>
</dbReference>
<dbReference type="Pfam" id="PF22936">
    <property type="entry name" value="Pol_BBD"/>
    <property type="match status" value="1"/>
</dbReference>
<feature type="domain" description="Integrase catalytic" evidence="6">
    <location>
        <begin position="482"/>
        <end position="650"/>
    </location>
</feature>
<dbReference type="CDD" id="cd09272">
    <property type="entry name" value="RNase_HI_RT_Ty1"/>
    <property type="match status" value="1"/>
</dbReference>
<dbReference type="Proteomes" id="UP000467841">
    <property type="component" value="Unassembled WGS sequence"/>
</dbReference>
<dbReference type="InterPro" id="IPR039537">
    <property type="entry name" value="Retrotran_Ty1/copia-like"/>
</dbReference>
<dbReference type="InterPro" id="IPR036397">
    <property type="entry name" value="RNaseH_sf"/>
</dbReference>
<dbReference type="SUPFAM" id="SSF53098">
    <property type="entry name" value="Ribonuclease H-like"/>
    <property type="match status" value="1"/>
</dbReference>
<evidence type="ECO:0000256" key="5">
    <source>
        <dbReference type="SAM" id="MobiDB-lite"/>
    </source>
</evidence>
<dbReference type="InterPro" id="IPR025724">
    <property type="entry name" value="GAG-pre-integrase_dom"/>
</dbReference>
<feature type="compositionally biased region" description="Basic and acidic residues" evidence="5">
    <location>
        <begin position="227"/>
        <end position="241"/>
    </location>
</feature>
<dbReference type="InterPro" id="IPR013103">
    <property type="entry name" value="RVT_2"/>
</dbReference>
<dbReference type="OrthoDB" id="1742531at2759"/>
<dbReference type="EMBL" id="CACVBM020001078">
    <property type="protein sequence ID" value="CAA7029216.1"/>
    <property type="molecule type" value="Genomic_DNA"/>
</dbReference>
<proteinExistence type="predicted"/>
<evidence type="ECO:0000256" key="4">
    <source>
        <dbReference type="ARBA" id="ARBA00022801"/>
    </source>
</evidence>
<keyword evidence="2" id="KW-0479">Metal-binding</keyword>
<dbReference type="GO" id="GO:0004190">
    <property type="term" value="F:aspartic-type endopeptidase activity"/>
    <property type="evidence" value="ECO:0007669"/>
    <property type="project" value="UniProtKB-KW"/>
</dbReference>
<dbReference type="Gene3D" id="3.30.420.10">
    <property type="entry name" value="Ribonuclease H-like superfamily/Ribonuclease H"/>
    <property type="match status" value="1"/>
</dbReference>
<protein>
    <recommendedName>
        <fullName evidence="6">Integrase catalytic domain-containing protein</fullName>
    </recommendedName>
</protein>
<keyword evidence="3" id="KW-0064">Aspartyl protease</keyword>
<dbReference type="GO" id="GO:0006508">
    <property type="term" value="P:proteolysis"/>
    <property type="evidence" value="ECO:0007669"/>
    <property type="project" value="UniProtKB-KW"/>
</dbReference>
<dbReference type="Pfam" id="PF14223">
    <property type="entry name" value="Retrotran_gag_2"/>
    <property type="match status" value="1"/>
</dbReference>
<sequence>MSNQKTRPEVACFDGSGDFSMWKIRMMAHFGVAGLKDVILSDDFGMSVDEVKTEIQQTEAGPVEVKVSESKLVPDPVKLEKDERAKDMIIVNISDFVLRKIEHCTTAASQWALLDRLYMSKSLPNRIFLQSQFYTFKCDASKATDVNVDDFLKIVAEMGSLDVNVSDEIQAIVFLNALPASFDQLKHTLKYGKESLCLEEVISASRSREREISESNKGAATVLYTNERGRSSKRESNDSRKNNSRSRSKNRKVTCWYCKKEDHVKKDCFLRKKRMGSDDEGEVAVALEELNVTEDDSKENWVIDSGCTHHMTSRRDWFVDFTEKGSSKILLGDFHTVETLGMGTIRINTRGGTVKLMHNVRYVPTLCRNLISTGTLDKLGFVHTGGNGKIQFHKNNKLSLQGTLRNSLYILDGETVTEELCNSETKVQVPLWHSRLGHMSYKNLQVLVRGGVLKQKEIGKEIFCEHCVMGKSKKVSFASGKHNSNHVLEYVHADLWGSPNVQISLSGNQHFFSIINDHSRKVWIWFLKTKDETFSKFCEWKNLVENQVDRKVKYLRTDNGLEFCNNAFDEFCRENGITRHRTCTYTPQQNGVVERMNRTIMEKVRCLLSESGLKEAFWADAAATSVYIINRSPSSTIGFKCPEEIWLGKQPGYKHMKKFGSVAYVHIDQGKLKPRAVKGIFIGYPTGTKGYKVWLLEGGKYVVSRNVKFHEEKVYKDLAQEKTEVPADKNASTSVIKPVDAEKTQGDLSQDKGDSNLGGVTHDLSSDSEDDNDDDNDESSSETRETTNTSLSNYQVARDRPRRLKVRHARYNDYDCSEEEIAFALCMSELMNIEEPRDYNEAKESREWLKWSSAADEEMDSLLKNKTWILVDKPKDRKIISDRWLFRLKSGIEGVEPERYKARLVARGFSQKEGIDYQEVFSPVVKHVSIRVLLTLVVNLDLELEQMDVKTAFLHGNLEEDLYMYQPEGYVDEKQRDKVCLLKKSLYGLKQSPRQWNKRFDEFMKTQDFTRSKHDQCVYTKEISHENYIYLLLYVDDMLLAARDMSDIVNLKKQLSSTFEMKDLGAARRILGMEIIRDRVNGTLRLSQSSYLKKVIENFRMTDSKSSQTPIGAHFKLSLVTEDEECIDTEVTPYSSAVGSIMYAMIGSRPDLAYGIGLVSRFMSRPGSIHWEAVKWLLRYIKGSLDVELLYTKDKNLDIQGYCDSDYAADLDKRRSISGYVFTVGGNVVSWKSNLQRVAALSTTEAEYIALTEAVKEGIWLRGLLQDFGFKQEA</sequence>
<evidence type="ECO:0000256" key="2">
    <source>
        <dbReference type="ARBA" id="ARBA00022723"/>
    </source>
</evidence>
<feature type="compositionally biased region" description="Acidic residues" evidence="5">
    <location>
        <begin position="766"/>
        <end position="780"/>
    </location>
</feature>
<evidence type="ECO:0000259" key="6">
    <source>
        <dbReference type="PROSITE" id="PS50994"/>
    </source>
</evidence>
<evidence type="ECO:0000313" key="7">
    <source>
        <dbReference type="EMBL" id="CAA7029216.1"/>
    </source>
</evidence>
<dbReference type="Pfam" id="PF00665">
    <property type="entry name" value="rve"/>
    <property type="match status" value="1"/>
</dbReference>
<dbReference type="InterPro" id="IPR057670">
    <property type="entry name" value="SH3_retrovirus"/>
</dbReference>
<evidence type="ECO:0000256" key="3">
    <source>
        <dbReference type="ARBA" id="ARBA00022750"/>
    </source>
</evidence>
<organism evidence="7 8">
    <name type="scientific">Microthlaspi erraticum</name>
    <dbReference type="NCBI Taxonomy" id="1685480"/>
    <lineage>
        <taxon>Eukaryota</taxon>
        <taxon>Viridiplantae</taxon>
        <taxon>Streptophyta</taxon>
        <taxon>Embryophyta</taxon>
        <taxon>Tracheophyta</taxon>
        <taxon>Spermatophyta</taxon>
        <taxon>Magnoliopsida</taxon>
        <taxon>eudicotyledons</taxon>
        <taxon>Gunneridae</taxon>
        <taxon>Pentapetalae</taxon>
        <taxon>rosids</taxon>
        <taxon>malvids</taxon>
        <taxon>Brassicales</taxon>
        <taxon>Brassicaceae</taxon>
        <taxon>Coluteocarpeae</taxon>
        <taxon>Microthlaspi</taxon>
    </lineage>
</organism>
<name>A0A6D2IQ52_9BRAS</name>
<reference evidence="7" key="1">
    <citation type="submission" date="2020-01" db="EMBL/GenBank/DDBJ databases">
        <authorList>
            <person name="Mishra B."/>
        </authorList>
    </citation>
    <scope>NUCLEOTIDE SEQUENCE [LARGE SCALE GENOMIC DNA]</scope>
</reference>
<keyword evidence="8" id="KW-1185">Reference proteome</keyword>
<feature type="compositionally biased region" description="Basic and acidic residues" evidence="5">
    <location>
        <begin position="739"/>
        <end position="754"/>
    </location>
</feature>
<dbReference type="Pfam" id="PF07727">
    <property type="entry name" value="RVT_2"/>
    <property type="match status" value="1"/>
</dbReference>
<accession>A0A6D2IQ52</accession>
<dbReference type="PANTHER" id="PTHR42648:SF28">
    <property type="entry name" value="TRANSPOSON-ENCODED PROTEIN WITH RIBONUCLEASE H-LIKE AND RETROVIRUS ZINC FINGER-LIKE DOMAINS"/>
    <property type="match status" value="1"/>
</dbReference>
<evidence type="ECO:0000256" key="1">
    <source>
        <dbReference type="ARBA" id="ARBA00022670"/>
    </source>
</evidence>
<feature type="region of interest" description="Disordered" evidence="5">
    <location>
        <begin position="209"/>
        <end position="247"/>
    </location>
</feature>
<comment type="caution">
    <text evidence="7">The sequence shown here is derived from an EMBL/GenBank/DDBJ whole genome shotgun (WGS) entry which is preliminary data.</text>
</comment>
<dbReference type="InterPro" id="IPR054722">
    <property type="entry name" value="PolX-like_BBD"/>
</dbReference>
<dbReference type="GO" id="GO:0003676">
    <property type="term" value="F:nucleic acid binding"/>
    <property type="evidence" value="ECO:0007669"/>
    <property type="project" value="InterPro"/>
</dbReference>
<keyword evidence="1" id="KW-0645">Protease</keyword>
<dbReference type="InterPro" id="IPR001584">
    <property type="entry name" value="Integrase_cat-core"/>
</dbReference>
<dbReference type="AlphaFoldDB" id="A0A6D2IQ52"/>
<dbReference type="InterPro" id="IPR043502">
    <property type="entry name" value="DNA/RNA_pol_sf"/>
</dbReference>
<dbReference type="Pfam" id="PF25597">
    <property type="entry name" value="SH3_retrovirus"/>
    <property type="match status" value="1"/>
</dbReference>
<dbReference type="PROSITE" id="PS50994">
    <property type="entry name" value="INTEGRASE"/>
    <property type="match status" value="1"/>
</dbReference>
<dbReference type="GO" id="GO:0015074">
    <property type="term" value="P:DNA integration"/>
    <property type="evidence" value="ECO:0007669"/>
    <property type="project" value="InterPro"/>
</dbReference>
<dbReference type="Pfam" id="PF13976">
    <property type="entry name" value="gag_pre-integrs"/>
    <property type="match status" value="1"/>
</dbReference>
<keyword evidence="4" id="KW-0378">Hydrolase</keyword>